<accession>A0AAV4VJA8</accession>
<gene>
    <name evidence="1" type="ORF">CDAR_167971</name>
</gene>
<evidence type="ECO:0000313" key="2">
    <source>
        <dbReference type="Proteomes" id="UP001054837"/>
    </source>
</evidence>
<dbReference type="AlphaFoldDB" id="A0AAV4VJA8"/>
<dbReference type="Proteomes" id="UP001054837">
    <property type="component" value="Unassembled WGS sequence"/>
</dbReference>
<organism evidence="1 2">
    <name type="scientific">Caerostris darwini</name>
    <dbReference type="NCBI Taxonomy" id="1538125"/>
    <lineage>
        <taxon>Eukaryota</taxon>
        <taxon>Metazoa</taxon>
        <taxon>Ecdysozoa</taxon>
        <taxon>Arthropoda</taxon>
        <taxon>Chelicerata</taxon>
        <taxon>Arachnida</taxon>
        <taxon>Araneae</taxon>
        <taxon>Araneomorphae</taxon>
        <taxon>Entelegynae</taxon>
        <taxon>Araneoidea</taxon>
        <taxon>Araneidae</taxon>
        <taxon>Caerostris</taxon>
    </lineage>
</organism>
<evidence type="ECO:0000313" key="1">
    <source>
        <dbReference type="EMBL" id="GIY70193.1"/>
    </source>
</evidence>
<name>A0AAV4VJA8_9ARAC</name>
<reference evidence="1 2" key="1">
    <citation type="submission" date="2021-06" db="EMBL/GenBank/DDBJ databases">
        <title>Caerostris darwini draft genome.</title>
        <authorList>
            <person name="Kono N."/>
            <person name="Arakawa K."/>
        </authorList>
    </citation>
    <scope>NUCLEOTIDE SEQUENCE [LARGE SCALE GENOMIC DNA]</scope>
</reference>
<proteinExistence type="predicted"/>
<dbReference type="EMBL" id="BPLQ01013137">
    <property type="protein sequence ID" value="GIY70193.1"/>
    <property type="molecule type" value="Genomic_DNA"/>
</dbReference>
<sequence>MMNYEMGMLRSANRTFPDEIFKFLDNTVNYTELSCYGAKMMIECCGLKYLIGLHNPQRRAIITIGMNEGMYFGSLSVGKREVLPLLCGSLSRIQENTIYKM</sequence>
<keyword evidence="2" id="KW-1185">Reference proteome</keyword>
<comment type="caution">
    <text evidence="1">The sequence shown here is derived from an EMBL/GenBank/DDBJ whole genome shotgun (WGS) entry which is preliminary data.</text>
</comment>
<protein>
    <submittedName>
        <fullName evidence="1">Uncharacterized protein</fullName>
    </submittedName>
</protein>